<keyword evidence="1" id="KW-0732">Signal</keyword>
<dbReference type="EMBL" id="BKZW01000001">
    <property type="protein sequence ID" value="GER87900.1"/>
    <property type="molecule type" value="Genomic_DNA"/>
</dbReference>
<feature type="chain" id="PRO_5023856498" description="Peptidoglycan binding-like domain-containing protein" evidence="1">
    <location>
        <begin position="32"/>
        <end position="326"/>
    </location>
</feature>
<dbReference type="Gene3D" id="1.10.101.10">
    <property type="entry name" value="PGBD-like superfamily/PGBD"/>
    <property type="match status" value="2"/>
</dbReference>
<organism evidence="3 4">
    <name type="scientific">Dictyobacter vulcani</name>
    <dbReference type="NCBI Taxonomy" id="2607529"/>
    <lineage>
        <taxon>Bacteria</taxon>
        <taxon>Bacillati</taxon>
        <taxon>Chloroflexota</taxon>
        <taxon>Ktedonobacteria</taxon>
        <taxon>Ktedonobacterales</taxon>
        <taxon>Dictyobacteraceae</taxon>
        <taxon>Dictyobacter</taxon>
    </lineage>
</organism>
<dbReference type="Proteomes" id="UP000326912">
    <property type="component" value="Unassembled WGS sequence"/>
</dbReference>
<gene>
    <name evidence="3" type="ORF">KDW_20620</name>
</gene>
<keyword evidence="4" id="KW-1185">Reference proteome</keyword>
<evidence type="ECO:0000313" key="3">
    <source>
        <dbReference type="EMBL" id="GER87900.1"/>
    </source>
</evidence>
<evidence type="ECO:0000256" key="1">
    <source>
        <dbReference type="SAM" id="SignalP"/>
    </source>
</evidence>
<evidence type="ECO:0000313" key="4">
    <source>
        <dbReference type="Proteomes" id="UP000326912"/>
    </source>
</evidence>
<feature type="domain" description="Peptidoglycan binding-like" evidence="2">
    <location>
        <begin position="109"/>
        <end position="160"/>
    </location>
</feature>
<dbReference type="InterPro" id="IPR002477">
    <property type="entry name" value="Peptidoglycan-bd-like"/>
</dbReference>
<proteinExistence type="predicted"/>
<dbReference type="InterPro" id="IPR036365">
    <property type="entry name" value="PGBD-like_sf"/>
</dbReference>
<sequence>MNKQLLHRFGGFALLFLILSSVMLVMQPAIAQAASWPAYSRGSNGENVRSLQYMLRQHGYNIAADGDFGPNTESAVRSFQSSHGLGVDGVVGSQTWPRLIVNTQQGSKGNAVFALQRQLNAHGFSLSIDGDFGSHTGAAVRQYQSSHGLTVDGVAGPNTWLSLLGGGSNGGGGGGGSYNVSHSPTISAGFINQVLAYYGSPAQGTGQALYNYGVSYNIDPVYALAFFRIESSFGKTGVARVTKSLGNIRCASGYTCYQGFRKYSSWEAGYADYYSLIRNYYINRRGLTTVDQIVPVYAPASENNVSNYIHEVKKAVDTWRAGRIQV</sequence>
<dbReference type="Pfam" id="PF01471">
    <property type="entry name" value="PG_binding_1"/>
    <property type="match status" value="2"/>
</dbReference>
<name>A0A5J4KNA7_9CHLR</name>
<dbReference type="RefSeq" id="WP_233097666.1">
    <property type="nucleotide sequence ID" value="NZ_BKZW01000001.1"/>
</dbReference>
<dbReference type="InterPro" id="IPR036366">
    <property type="entry name" value="PGBDSf"/>
</dbReference>
<dbReference type="AlphaFoldDB" id="A0A5J4KNA7"/>
<protein>
    <recommendedName>
        <fullName evidence="2">Peptidoglycan binding-like domain-containing protein</fullName>
    </recommendedName>
</protein>
<feature type="signal peptide" evidence="1">
    <location>
        <begin position="1"/>
        <end position="31"/>
    </location>
</feature>
<reference evidence="3 4" key="1">
    <citation type="submission" date="2019-10" db="EMBL/GenBank/DDBJ databases">
        <title>Dictyobacter vulcani sp. nov., within the class Ktedonobacteria, isolated from soil of volcanic Mt. Zao.</title>
        <authorList>
            <person name="Zheng Y."/>
            <person name="Wang C.M."/>
            <person name="Sakai Y."/>
            <person name="Abe K."/>
            <person name="Yokota A."/>
            <person name="Yabe S."/>
        </authorList>
    </citation>
    <scope>NUCLEOTIDE SEQUENCE [LARGE SCALE GENOMIC DNA]</scope>
    <source>
        <strain evidence="3 4">W12</strain>
    </source>
</reference>
<comment type="caution">
    <text evidence="3">The sequence shown here is derived from an EMBL/GenBank/DDBJ whole genome shotgun (WGS) entry which is preliminary data.</text>
</comment>
<feature type="domain" description="Peptidoglycan binding-like" evidence="2">
    <location>
        <begin position="44"/>
        <end position="97"/>
    </location>
</feature>
<accession>A0A5J4KNA7</accession>
<dbReference type="SUPFAM" id="SSF47090">
    <property type="entry name" value="PGBD-like"/>
    <property type="match status" value="2"/>
</dbReference>
<evidence type="ECO:0000259" key="2">
    <source>
        <dbReference type="Pfam" id="PF01471"/>
    </source>
</evidence>